<keyword evidence="6" id="KW-1185">Reference proteome</keyword>
<evidence type="ECO:0000313" key="6">
    <source>
        <dbReference type="Proteomes" id="UP001234798"/>
    </source>
</evidence>
<keyword evidence="3 5" id="KW-0560">Oxidoreductase</keyword>
<evidence type="ECO:0000256" key="3">
    <source>
        <dbReference type="ARBA" id="ARBA00023002"/>
    </source>
</evidence>
<accession>A0ABY9M5D2</accession>
<gene>
    <name evidence="5" type="primary">pcaH</name>
    <name evidence="5" type="ORF">RAS12_07220</name>
</gene>
<name>A0ABY9M5D2_9BURK</name>
<evidence type="ECO:0000259" key="4">
    <source>
        <dbReference type="PROSITE" id="PS00083"/>
    </source>
</evidence>
<dbReference type="GO" id="GO:0018578">
    <property type="term" value="F:protocatechuate 3,4-dioxygenase activity"/>
    <property type="evidence" value="ECO:0007669"/>
    <property type="project" value="UniProtKB-EC"/>
</dbReference>
<dbReference type="InterPro" id="IPR024756">
    <property type="entry name" value="PCDO_beta_N"/>
</dbReference>
<dbReference type="InterPro" id="IPR000627">
    <property type="entry name" value="Intradiol_dOase_C"/>
</dbReference>
<sequence length="233" mass="26533">MTHLAQYRRPFWNTQPGYRFDPYGSTQLRSPNEALIVVPQTLSEITGPAFGAAFVRQGDNDLTRVASADAIGERIIVSGRVLDENGRPVPDALIEIWQANAAGRYLHKRDQHDAPLDPNFRGEGRTVTDAQGRYQFKTIKPGAYPWGNHYNGWRPQHIHFSLFGRAYATRLVTQMYFPGDPLLEFDPIFQCIQDVKARNRLIATLDWETTVPEYALGYRFDIVLRGRNATPLE</sequence>
<evidence type="ECO:0000256" key="2">
    <source>
        <dbReference type="ARBA" id="ARBA00022964"/>
    </source>
</evidence>
<dbReference type="PROSITE" id="PS00083">
    <property type="entry name" value="INTRADIOL_DIOXYGENAS"/>
    <property type="match status" value="1"/>
</dbReference>
<dbReference type="Gene3D" id="2.60.130.10">
    <property type="entry name" value="Aromatic compound dioxygenase"/>
    <property type="match status" value="1"/>
</dbReference>
<dbReference type="EC" id="1.13.11.3" evidence="5"/>
<dbReference type="SUPFAM" id="SSF49482">
    <property type="entry name" value="Aromatic compound dioxygenase"/>
    <property type="match status" value="1"/>
</dbReference>
<dbReference type="PANTHER" id="PTHR33711">
    <property type="entry name" value="DIOXYGENASE, PUTATIVE (AFU_ORTHOLOGUE AFUA_2G02910)-RELATED"/>
    <property type="match status" value="1"/>
</dbReference>
<dbReference type="Pfam" id="PF12391">
    <property type="entry name" value="PCDO_beta_N"/>
    <property type="match status" value="1"/>
</dbReference>
<keyword evidence="2" id="KW-0223">Dioxygenase</keyword>
<dbReference type="EMBL" id="CP132976">
    <property type="protein sequence ID" value="WMD22160.1"/>
    <property type="molecule type" value="Genomic_DNA"/>
</dbReference>
<dbReference type="InterPro" id="IPR012785">
    <property type="entry name" value="Protocat_dOase_b"/>
</dbReference>
<proteinExistence type="inferred from homology"/>
<comment type="similarity">
    <text evidence="1">Belongs to the intradiol ring-cleavage dioxygenase family.</text>
</comment>
<organism evidence="5 6">
    <name type="scientific">Achromobacter seleniivolatilans</name>
    <dbReference type="NCBI Taxonomy" id="3047478"/>
    <lineage>
        <taxon>Bacteria</taxon>
        <taxon>Pseudomonadati</taxon>
        <taxon>Pseudomonadota</taxon>
        <taxon>Betaproteobacteria</taxon>
        <taxon>Burkholderiales</taxon>
        <taxon>Alcaligenaceae</taxon>
        <taxon>Achromobacter</taxon>
    </lineage>
</organism>
<dbReference type="Pfam" id="PF00775">
    <property type="entry name" value="Dioxygenase_C"/>
    <property type="match status" value="1"/>
</dbReference>
<feature type="domain" description="Intradiol ring-cleavage dioxygenases" evidence="4">
    <location>
        <begin position="77"/>
        <end position="105"/>
    </location>
</feature>
<dbReference type="PANTHER" id="PTHR33711:SF10">
    <property type="entry name" value="INTRADIOL RING-CLEAVAGE DIOXYGENASES DOMAIN-CONTAINING PROTEIN"/>
    <property type="match status" value="1"/>
</dbReference>
<protein>
    <submittedName>
        <fullName evidence="5">Protocatechuate 3,4-dioxygenase subunit beta</fullName>
        <ecNumber evidence="5">1.13.11.3</ecNumber>
    </submittedName>
</protein>
<evidence type="ECO:0000313" key="5">
    <source>
        <dbReference type="EMBL" id="WMD22160.1"/>
    </source>
</evidence>
<dbReference type="InterPro" id="IPR015889">
    <property type="entry name" value="Intradiol_dOase_core"/>
</dbReference>
<evidence type="ECO:0000256" key="1">
    <source>
        <dbReference type="ARBA" id="ARBA00007825"/>
    </source>
</evidence>
<dbReference type="InterPro" id="IPR050770">
    <property type="entry name" value="Intradiol_RC_Dioxygenase"/>
</dbReference>
<reference evidence="5 6" key="1">
    <citation type="submission" date="2023-08" db="EMBL/GenBank/DDBJ databases">
        <title>Achromobacter seleniivolatilans sp. nov., isolated from seleniferous soil.</title>
        <authorList>
            <person name="Zhang S."/>
            <person name="Li K."/>
            <person name="Peng J."/>
            <person name="Zhao Q."/>
            <person name="Wang H."/>
            <person name="Guo Y."/>
        </authorList>
    </citation>
    <scope>NUCLEOTIDE SEQUENCE [LARGE SCALE GENOMIC DNA]</scope>
    <source>
        <strain evidence="5 6">R39</strain>
    </source>
</reference>
<dbReference type="RefSeq" id="WP_306946710.1">
    <property type="nucleotide sequence ID" value="NZ_CP132976.1"/>
</dbReference>
<dbReference type="Proteomes" id="UP001234798">
    <property type="component" value="Chromosome"/>
</dbReference>
<dbReference type="NCBIfam" id="TIGR02422">
    <property type="entry name" value="protocat_beta"/>
    <property type="match status" value="1"/>
</dbReference>